<dbReference type="AlphaFoldDB" id="A0A5M6CHH2"/>
<gene>
    <name evidence="2" type="ORF">F0460_13460</name>
</gene>
<sequence length="204" mass="23828">MKKIYLMFIMCFVSNFLLAQEYDGTMYFKDGTSKIGKIEIPKRMTAKNIVFNGNEVASEQILRMNVFINSVPFTFVYCNYGKYKFKKYKEFDEHFWYLKVDDIQGHRLEYFVTATKFKISKEGKLVMEAVGDPPMIMHMIKKIEDDTMILVMEDYGDAITIGIGRNKVLRNMIDDYLVDCDLLKNANVKELSVVDVVNIYNNCN</sequence>
<keyword evidence="3" id="KW-1185">Reference proteome</keyword>
<protein>
    <submittedName>
        <fullName evidence="2">Uncharacterized protein</fullName>
    </submittedName>
</protein>
<dbReference type="RefSeq" id="WP_150014108.1">
    <property type="nucleotide sequence ID" value="NZ_VWSG01000011.1"/>
</dbReference>
<dbReference type="EMBL" id="VWSG01000011">
    <property type="protein sequence ID" value="KAA5532845.1"/>
    <property type="molecule type" value="Genomic_DNA"/>
</dbReference>
<keyword evidence="1" id="KW-0732">Signal</keyword>
<evidence type="ECO:0000313" key="2">
    <source>
        <dbReference type="EMBL" id="KAA5532845.1"/>
    </source>
</evidence>
<evidence type="ECO:0000256" key="1">
    <source>
        <dbReference type="SAM" id="SignalP"/>
    </source>
</evidence>
<evidence type="ECO:0000313" key="3">
    <source>
        <dbReference type="Proteomes" id="UP000325141"/>
    </source>
</evidence>
<dbReference type="Proteomes" id="UP000325141">
    <property type="component" value="Unassembled WGS sequence"/>
</dbReference>
<organism evidence="2 3">
    <name type="scientific">Paenimyroides baculatum</name>
    <dbReference type="NCBI Taxonomy" id="2608000"/>
    <lineage>
        <taxon>Bacteria</taxon>
        <taxon>Pseudomonadati</taxon>
        <taxon>Bacteroidota</taxon>
        <taxon>Flavobacteriia</taxon>
        <taxon>Flavobacteriales</taxon>
        <taxon>Flavobacteriaceae</taxon>
        <taxon>Paenimyroides</taxon>
    </lineage>
</organism>
<accession>A0A5M6CHH2</accession>
<reference evidence="2 3" key="1">
    <citation type="submission" date="2019-09" db="EMBL/GenBank/DDBJ databases">
        <title>Genome sequence and assembly of Flavobacterium sp.</title>
        <authorList>
            <person name="Chhetri G."/>
        </authorList>
    </citation>
    <scope>NUCLEOTIDE SEQUENCE [LARGE SCALE GENOMIC DNA]</scope>
    <source>
        <strain evidence="2 3">SNL9</strain>
    </source>
</reference>
<name>A0A5M6CHH2_9FLAO</name>
<feature type="signal peptide" evidence="1">
    <location>
        <begin position="1"/>
        <end position="19"/>
    </location>
</feature>
<comment type="caution">
    <text evidence="2">The sequence shown here is derived from an EMBL/GenBank/DDBJ whole genome shotgun (WGS) entry which is preliminary data.</text>
</comment>
<feature type="chain" id="PRO_5024458677" evidence="1">
    <location>
        <begin position="20"/>
        <end position="204"/>
    </location>
</feature>
<proteinExistence type="predicted"/>